<keyword evidence="8" id="KW-0812">Transmembrane</keyword>
<dbReference type="GO" id="GO:0000398">
    <property type="term" value="P:mRNA splicing, via spliceosome"/>
    <property type="evidence" value="ECO:0007669"/>
    <property type="project" value="UniProtKB-UniRule"/>
</dbReference>
<proteinExistence type="inferred from homology"/>
<evidence type="ECO:0000256" key="2">
    <source>
        <dbReference type="ARBA" id="ARBA00006164"/>
    </source>
</evidence>
<keyword evidence="10" id="KW-1185">Reference proteome</keyword>
<keyword evidence="8" id="KW-0472">Membrane</keyword>
<dbReference type="PANTHER" id="PTHR23142">
    <property type="entry name" value="PRE-MRNA-SPLICING FACTOR 38A-RELATED"/>
    <property type="match status" value="1"/>
</dbReference>
<comment type="caution">
    <text evidence="9">The sequence shown here is derived from an EMBL/GenBank/DDBJ whole genome shotgun (WGS) entry which is preliminary data.</text>
</comment>
<evidence type="ECO:0000256" key="1">
    <source>
        <dbReference type="ARBA" id="ARBA00004123"/>
    </source>
</evidence>
<evidence type="ECO:0000256" key="5">
    <source>
        <dbReference type="ARBA" id="ARBA00023187"/>
    </source>
</evidence>
<dbReference type="EMBL" id="PDCK01000045">
    <property type="protein sequence ID" value="PRQ18743.1"/>
    <property type="molecule type" value="Genomic_DNA"/>
</dbReference>
<accession>A0A2P6P9Z5</accession>
<keyword evidence="5 7" id="KW-0508">mRNA splicing</keyword>
<dbReference type="GO" id="GO:0005681">
    <property type="term" value="C:spliceosomal complex"/>
    <property type="evidence" value="ECO:0007669"/>
    <property type="project" value="UniProtKB-KW"/>
</dbReference>
<comment type="subcellular location">
    <subcellularLocation>
        <location evidence="1 7">Nucleus</location>
    </subcellularLocation>
</comment>
<comment type="similarity">
    <text evidence="2 7">Belongs to the PRP38 family.</text>
</comment>
<dbReference type="Proteomes" id="UP000238479">
    <property type="component" value="Chromosome 7"/>
</dbReference>
<comment type="function">
    <text evidence="7">Required for pre-mRNA splicing.</text>
</comment>
<protein>
    <recommendedName>
        <fullName evidence="7">Pre-mRNA-splicing factor 38</fullName>
    </recommendedName>
</protein>
<dbReference type="AlphaFoldDB" id="A0A2P6P9Z5"/>
<dbReference type="Pfam" id="PF03371">
    <property type="entry name" value="PRP38"/>
    <property type="match status" value="1"/>
</dbReference>
<evidence type="ECO:0000256" key="4">
    <source>
        <dbReference type="ARBA" id="ARBA00022728"/>
    </source>
</evidence>
<dbReference type="Gramene" id="PRQ18743">
    <property type="protein sequence ID" value="PRQ18743"/>
    <property type="gene ID" value="RchiOBHm_Chr7g0209411"/>
</dbReference>
<evidence type="ECO:0000313" key="9">
    <source>
        <dbReference type="EMBL" id="PRQ18743.1"/>
    </source>
</evidence>
<sequence>MLINGLHVVVTLCMALGPVDFTLLVITSKNFALFSFLQLYPIMAKSIHGTKPEKLVPKIVRTKIRVMSYWKEHPLAFALTHMDEVVEELLTSEYWCDIFLPRNKKRETMWSAGCLVCWNLGKVLWRTKAWRRRGC</sequence>
<evidence type="ECO:0000256" key="7">
    <source>
        <dbReference type="RuleBase" id="RU367025"/>
    </source>
</evidence>
<evidence type="ECO:0000256" key="8">
    <source>
        <dbReference type="SAM" id="Phobius"/>
    </source>
</evidence>
<gene>
    <name evidence="9" type="ORF">RchiOBHm_Chr7g0209411</name>
</gene>
<evidence type="ECO:0000256" key="3">
    <source>
        <dbReference type="ARBA" id="ARBA00022664"/>
    </source>
</evidence>
<name>A0A2P6P9Z5_ROSCH</name>
<keyword evidence="8" id="KW-1133">Transmembrane helix</keyword>
<keyword evidence="4 7" id="KW-0747">Spliceosome</keyword>
<dbReference type="STRING" id="74649.A0A2P6P9Z5"/>
<reference evidence="9 10" key="1">
    <citation type="journal article" date="2018" name="Nat. Genet.">
        <title>The Rosa genome provides new insights in the design of modern roses.</title>
        <authorList>
            <person name="Bendahmane M."/>
        </authorList>
    </citation>
    <scope>NUCLEOTIDE SEQUENCE [LARGE SCALE GENOMIC DNA]</scope>
    <source>
        <strain evidence="10">cv. Old Blush</strain>
    </source>
</reference>
<organism evidence="9 10">
    <name type="scientific">Rosa chinensis</name>
    <name type="common">China rose</name>
    <dbReference type="NCBI Taxonomy" id="74649"/>
    <lineage>
        <taxon>Eukaryota</taxon>
        <taxon>Viridiplantae</taxon>
        <taxon>Streptophyta</taxon>
        <taxon>Embryophyta</taxon>
        <taxon>Tracheophyta</taxon>
        <taxon>Spermatophyta</taxon>
        <taxon>Magnoliopsida</taxon>
        <taxon>eudicotyledons</taxon>
        <taxon>Gunneridae</taxon>
        <taxon>Pentapetalae</taxon>
        <taxon>rosids</taxon>
        <taxon>fabids</taxon>
        <taxon>Rosales</taxon>
        <taxon>Rosaceae</taxon>
        <taxon>Rosoideae</taxon>
        <taxon>Rosoideae incertae sedis</taxon>
        <taxon>Rosa</taxon>
    </lineage>
</organism>
<feature type="transmembrane region" description="Helical" evidence="8">
    <location>
        <begin position="6"/>
        <end position="26"/>
    </location>
</feature>
<dbReference type="InterPro" id="IPR005037">
    <property type="entry name" value="PRP38"/>
</dbReference>
<keyword evidence="3 7" id="KW-0507">mRNA processing</keyword>
<evidence type="ECO:0000256" key="6">
    <source>
        <dbReference type="ARBA" id="ARBA00023242"/>
    </source>
</evidence>
<keyword evidence="6 7" id="KW-0539">Nucleus</keyword>
<evidence type="ECO:0000313" key="10">
    <source>
        <dbReference type="Proteomes" id="UP000238479"/>
    </source>
</evidence>